<sequence length="358" mass="38346">MTPISDSPTRRTALVTGGSGFVGGHLIARLLKAGWQVRAIGRSASSRAAVAALGAEPHHADLSDPAAIERAMEGVDTVFHVAAHFKLWGPLRVFRAMNVDGTRNVVTAAERTGVRRVVYVSAAAVVMGHPEPQQRVTEDLPMQRMGFAPYSASKADAEELLRAASGRRKGLSTVAVRPPFIWGPDMPMLDHMVETVKAGQFRWVAGGGQSMSTCHVENLCHALILAADQGQDGAAYFVSDNVDTTLKSFLTRLLATRSVQPGNRAVPFGIAWTMAGIMGAVWRLLRLKGEPPLTRQMLRLMGKDFTVDISRARKDLGYAPVLSPDDGLRMMAQPAFHACGSASATGLRQDALNASAEA</sequence>
<name>A0ABT5TE47_9RHOB</name>
<evidence type="ECO:0000313" key="2">
    <source>
        <dbReference type="EMBL" id="MDD7973390.1"/>
    </source>
</evidence>
<keyword evidence="3" id="KW-1185">Reference proteome</keyword>
<dbReference type="Proteomes" id="UP001431784">
    <property type="component" value="Unassembled WGS sequence"/>
</dbReference>
<evidence type="ECO:0000259" key="1">
    <source>
        <dbReference type="Pfam" id="PF01073"/>
    </source>
</evidence>
<protein>
    <submittedName>
        <fullName evidence="2">NAD-dependent epimerase/dehydratase family protein</fullName>
    </submittedName>
</protein>
<comment type="caution">
    <text evidence="2">The sequence shown here is derived from an EMBL/GenBank/DDBJ whole genome shotgun (WGS) entry which is preliminary data.</text>
</comment>
<feature type="domain" description="3-beta hydroxysteroid dehydrogenase/isomerase" evidence="1">
    <location>
        <begin position="14"/>
        <end position="259"/>
    </location>
</feature>
<dbReference type="PANTHER" id="PTHR48079:SF6">
    <property type="entry name" value="NAD(P)-BINDING DOMAIN-CONTAINING PROTEIN-RELATED"/>
    <property type="match status" value="1"/>
</dbReference>
<dbReference type="InterPro" id="IPR036291">
    <property type="entry name" value="NAD(P)-bd_dom_sf"/>
</dbReference>
<dbReference type="Gene3D" id="3.40.50.720">
    <property type="entry name" value="NAD(P)-binding Rossmann-like Domain"/>
    <property type="match status" value="1"/>
</dbReference>
<gene>
    <name evidence="2" type="ORF">PUT78_20150</name>
</gene>
<evidence type="ECO:0000313" key="3">
    <source>
        <dbReference type="Proteomes" id="UP001431784"/>
    </source>
</evidence>
<dbReference type="InterPro" id="IPR051783">
    <property type="entry name" value="NAD(P)-dependent_oxidoreduct"/>
</dbReference>
<organism evidence="2 3">
    <name type="scientific">Roseinatronobacter alkalisoli</name>
    <dbReference type="NCBI Taxonomy" id="3028235"/>
    <lineage>
        <taxon>Bacteria</taxon>
        <taxon>Pseudomonadati</taxon>
        <taxon>Pseudomonadota</taxon>
        <taxon>Alphaproteobacteria</taxon>
        <taxon>Rhodobacterales</taxon>
        <taxon>Paracoccaceae</taxon>
        <taxon>Roseinatronobacter</taxon>
    </lineage>
</organism>
<dbReference type="RefSeq" id="WP_274354058.1">
    <property type="nucleotide sequence ID" value="NZ_JAQZSM010000032.1"/>
</dbReference>
<accession>A0ABT5TE47</accession>
<dbReference type="SUPFAM" id="SSF51735">
    <property type="entry name" value="NAD(P)-binding Rossmann-fold domains"/>
    <property type="match status" value="1"/>
</dbReference>
<dbReference type="PANTHER" id="PTHR48079">
    <property type="entry name" value="PROTEIN YEEZ"/>
    <property type="match status" value="1"/>
</dbReference>
<proteinExistence type="predicted"/>
<reference evidence="2" key="1">
    <citation type="submission" date="2023-02" db="EMBL/GenBank/DDBJ databases">
        <title>Description of Roseinatronobacter alkalisoli sp. nov., an alkaliphilic bacerium isolated from soda soil.</title>
        <authorList>
            <person name="Wei W."/>
        </authorList>
    </citation>
    <scope>NUCLEOTIDE SEQUENCE</scope>
    <source>
        <strain evidence="2">HJB301</strain>
    </source>
</reference>
<dbReference type="Pfam" id="PF01073">
    <property type="entry name" value="3Beta_HSD"/>
    <property type="match status" value="1"/>
</dbReference>
<dbReference type="EMBL" id="JAQZSM010000032">
    <property type="protein sequence ID" value="MDD7973390.1"/>
    <property type="molecule type" value="Genomic_DNA"/>
</dbReference>
<dbReference type="InterPro" id="IPR002225">
    <property type="entry name" value="3Beta_OHSteriod_DH/Estase"/>
</dbReference>